<organism evidence="1 2">
    <name type="scientific">Fusarium vanettenii (strain ATCC MYA-4622 / CBS 123669 / FGSC 9596 / NRRL 45880 / 77-13-4)</name>
    <name type="common">Fusarium solani subsp. pisi</name>
    <dbReference type="NCBI Taxonomy" id="660122"/>
    <lineage>
        <taxon>Eukaryota</taxon>
        <taxon>Fungi</taxon>
        <taxon>Dikarya</taxon>
        <taxon>Ascomycota</taxon>
        <taxon>Pezizomycotina</taxon>
        <taxon>Sordariomycetes</taxon>
        <taxon>Hypocreomycetidae</taxon>
        <taxon>Hypocreales</taxon>
        <taxon>Nectriaceae</taxon>
        <taxon>Fusarium</taxon>
        <taxon>Fusarium solani species complex</taxon>
        <taxon>Fusarium vanettenii</taxon>
    </lineage>
</organism>
<reference evidence="1 2" key="1">
    <citation type="journal article" date="2009" name="PLoS Genet.">
        <title>The genome of Nectria haematococca: contribution of supernumerary chromosomes to gene expansion.</title>
        <authorList>
            <person name="Coleman J.J."/>
            <person name="Rounsley S.D."/>
            <person name="Rodriguez-Carres M."/>
            <person name="Kuo A."/>
            <person name="Wasmann C.C."/>
            <person name="Grimwood J."/>
            <person name="Schmutz J."/>
            <person name="Taga M."/>
            <person name="White G.J."/>
            <person name="Zhou S."/>
            <person name="Schwartz D.C."/>
            <person name="Freitag M."/>
            <person name="Ma L.J."/>
            <person name="Danchin E.G."/>
            <person name="Henrissat B."/>
            <person name="Coutinho P.M."/>
            <person name="Nelson D.R."/>
            <person name="Straney D."/>
            <person name="Napoli C.A."/>
            <person name="Barker B.M."/>
            <person name="Gribskov M."/>
            <person name="Rep M."/>
            <person name="Kroken S."/>
            <person name="Molnar I."/>
            <person name="Rensing C."/>
            <person name="Kennell J.C."/>
            <person name="Zamora J."/>
            <person name="Farman M.L."/>
            <person name="Selker E.U."/>
            <person name="Salamov A."/>
            <person name="Shapiro H."/>
            <person name="Pangilinan J."/>
            <person name="Lindquist E."/>
            <person name="Lamers C."/>
            <person name="Grigoriev I.V."/>
            <person name="Geiser D.M."/>
            <person name="Covert S.F."/>
            <person name="Temporini E."/>
            <person name="Vanetten H.D."/>
        </authorList>
    </citation>
    <scope>NUCLEOTIDE SEQUENCE [LARGE SCALE GENOMIC DNA]</scope>
    <source>
        <strain evidence="2">ATCC MYA-4622 / CBS 123669 / FGSC 9596 / NRRL 45880 / 77-13-4</strain>
    </source>
</reference>
<dbReference type="EMBL" id="GG698912">
    <property type="protein sequence ID" value="EEU39243.1"/>
    <property type="molecule type" value="Genomic_DNA"/>
</dbReference>
<protein>
    <submittedName>
        <fullName evidence="1">Uncharacterized protein</fullName>
    </submittedName>
</protein>
<keyword evidence="2" id="KW-1185">Reference proteome</keyword>
<sequence length="519" mass="57882">MNPVWDWTNFSAFDGTLNRQTLFAVENPADTTPAAKLKRQAQTFYDWLAVIRGDARLTAVFGASREMAELVLDHFFPNGGTALRVSDDAQGHDPTRLAVPLSLPLGNTGIHVNVIDGPSALAYLFSIAEPPEGQEMTLDKYYLPMQILLSRSIYLAFMGSITTDPFVYDLDSVPWMTCLMYLDDPQPTAVPQYVFGSTYTPGLATDADENALYNPRMLLLDDYRKGQMNAALANMDLAELPFGLSPDEVECFATRLYKDTFRRQAVKQAAQATLGVLGPIFRTQRAAQNPPPEIPQGIDQDPIAYDQPWALTYYKQSMVDLLVSAIYQVYALSAPMTDETLFPMFRPFLRLWLTPHVLTVPPPPGQPFELTIDNPIQSAVLDAALNTAVRTFWEATAATYIARLQAIHTEIKNQPRTRRYGRCAETYPFAAMTYPFWNGKQLDDQARIQGVSVDVRKVGKVNFSQNFTDVAFGDGDPDICTGLYRKPCQTCQTAFPKFRMDLAHYEIPVVAIPHAVGVA</sequence>
<evidence type="ECO:0000313" key="1">
    <source>
        <dbReference type="EMBL" id="EEU39243.1"/>
    </source>
</evidence>
<dbReference type="OrthoDB" id="4959430at2759"/>
<dbReference type="InParanoid" id="C7ZAB1"/>
<dbReference type="AlphaFoldDB" id="C7ZAB1"/>
<dbReference type="HOGENOM" id="CLU_553249_0_0_1"/>
<dbReference type="GeneID" id="9672315"/>
<dbReference type="OMA" id="KSYARAP"/>
<dbReference type="VEuPathDB" id="FungiDB:NECHADRAFT_82036"/>
<proteinExistence type="predicted"/>
<dbReference type="RefSeq" id="XP_003044956.1">
    <property type="nucleotide sequence ID" value="XM_003044910.1"/>
</dbReference>
<dbReference type="Proteomes" id="UP000005206">
    <property type="component" value="Chromosome 6"/>
</dbReference>
<evidence type="ECO:0000313" key="2">
    <source>
        <dbReference type="Proteomes" id="UP000005206"/>
    </source>
</evidence>
<name>C7ZAB1_FUSV7</name>
<gene>
    <name evidence="1" type="ORF">NECHADRAFT_82036</name>
</gene>
<accession>C7ZAB1</accession>
<dbReference type="KEGG" id="nhe:NECHADRAFT_82036"/>